<dbReference type="PANTHER" id="PTHR10489">
    <property type="entry name" value="CELL ADHESION MOLECULE"/>
    <property type="match status" value="1"/>
</dbReference>
<reference evidence="10" key="1">
    <citation type="submission" date="2025-08" db="UniProtKB">
        <authorList>
            <consortium name="Ensembl"/>
        </authorList>
    </citation>
    <scope>IDENTIFICATION</scope>
</reference>
<keyword evidence="4" id="KW-0297">G-protein coupled receptor</keyword>
<dbReference type="SUPFAM" id="SSF81321">
    <property type="entry name" value="Family A G protein-coupled receptor-like"/>
    <property type="match status" value="1"/>
</dbReference>
<dbReference type="OMA" id="LCESHTH"/>
<dbReference type="Ensembl" id="ENSACIT00000018707.1">
    <property type="protein sequence ID" value="ENSACIP00000018218.1"/>
    <property type="gene ID" value="ENSACIG00000014223.1"/>
</dbReference>
<evidence type="ECO:0000256" key="3">
    <source>
        <dbReference type="ARBA" id="ARBA00022989"/>
    </source>
</evidence>
<evidence type="ECO:0000256" key="4">
    <source>
        <dbReference type="ARBA" id="ARBA00023040"/>
    </source>
</evidence>
<evidence type="ECO:0000256" key="1">
    <source>
        <dbReference type="ARBA" id="ARBA00004370"/>
    </source>
</evidence>
<evidence type="ECO:0000256" key="5">
    <source>
        <dbReference type="ARBA" id="ARBA00023136"/>
    </source>
</evidence>
<evidence type="ECO:0000313" key="10">
    <source>
        <dbReference type="Ensembl" id="ENSACIP00000018218.1"/>
    </source>
</evidence>
<feature type="transmembrane region" description="Helical" evidence="8">
    <location>
        <begin position="6"/>
        <end position="24"/>
    </location>
</feature>
<reference evidence="10" key="2">
    <citation type="submission" date="2025-09" db="UniProtKB">
        <authorList>
            <consortium name="Ensembl"/>
        </authorList>
    </citation>
    <scope>IDENTIFICATION</scope>
</reference>
<dbReference type="GO" id="GO:0007204">
    <property type="term" value="P:positive regulation of cytosolic calcium ion concentration"/>
    <property type="evidence" value="ECO:0007669"/>
    <property type="project" value="TreeGrafter"/>
</dbReference>
<feature type="domain" description="G-protein coupled receptors family 1 profile" evidence="9">
    <location>
        <begin position="1"/>
        <end position="97"/>
    </location>
</feature>
<feature type="transmembrane region" description="Helical" evidence="8">
    <location>
        <begin position="36"/>
        <end position="57"/>
    </location>
</feature>
<dbReference type="Pfam" id="PF00001">
    <property type="entry name" value="7tm_1"/>
    <property type="match status" value="1"/>
</dbReference>
<dbReference type="Proteomes" id="UP000261340">
    <property type="component" value="Unplaced"/>
</dbReference>
<keyword evidence="2 8" id="KW-0812">Transmembrane</keyword>
<evidence type="ECO:0000313" key="11">
    <source>
        <dbReference type="Proteomes" id="UP000261340"/>
    </source>
</evidence>
<organism evidence="10 11">
    <name type="scientific">Amphilophus citrinellus</name>
    <name type="common">Midas cichlid</name>
    <name type="synonym">Cichlasoma citrinellum</name>
    <dbReference type="NCBI Taxonomy" id="61819"/>
    <lineage>
        <taxon>Eukaryota</taxon>
        <taxon>Metazoa</taxon>
        <taxon>Chordata</taxon>
        <taxon>Craniata</taxon>
        <taxon>Vertebrata</taxon>
        <taxon>Euteleostomi</taxon>
        <taxon>Actinopterygii</taxon>
        <taxon>Neopterygii</taxon>
        <taxon>Teleostei</taxon>
        <taxon>Neoteleostei</taxon>
        <taxon>Acanthomorphata</taxon>
        <taxon>Ovalentaria</taxon>
        <taxon>Cichlomorphae</taxon>
        <taxon>Cichliformes</taxon>
        <taxon>Cichlidae</taxon>
        <taxon>New World cichlids</taxon>
        <taxon>Cichlasomatinae</taxon>
        <taxon>Heroini</taxon>
        <taxon>Amphilophus</taxon>
    </lineage>
</organism>
<evidence type="ECO:0000256" key="6">
    <source>
        <dbReference type="ARBA" id="ARBA00023170"/>
    </source>
</evidence>
<dbReference type="InterPro" id="IPR000276">
    <property type="entry name" value="GPCR_Rhodpsn"/>
</dbReference>
<dbReference type="GO" id="GO:0016493">
    <property type="term" value="F:C-C chemokine receptor activity"/>
    <property type="evidence" value="ECO:0007669"/>
    <property type="project" value="TreeGrafter"/>
</dbReference>
<dbReference type="PROSITE" id="PS50262">
    <property type="entry name" value="G_PROTEIN_RECEP_F1_2"/>
    <property type="match status" value="1"/>
</dbReference>
<dbReference type="PRINTS" id="PR00237">
    <property type="entry name" value="GPCRRHODOPSN"/>
</dbReference>
<dbReference type="GeneTree" id="ENSGT01050000244848"/>
<comment type="subcellular location">
    <subcellularLocation>
        <location evidence="1">Membrane</location>
    </subcellularLocation>
</comment>
<dbReference type="GO" id="GO:0060326">
    <property type="term" value="P:cell chemotaxis"/>
    <property type="evidence" value="ECO:0007669"/>
    <property type="project" value="TreeGrafter"/>
</dbReference>
<evidence type="ECO:0000256" key="8">
    <source>
        <dbReference type="SAM" id="Phobius"/>
    </source>
</evidence>
<dbReference type="PANTHER" id="PTHR10489:SF671">
    <property type="entry name" value="C-X-C CHEMOKINE RECEPTOR TYPE 3"/>
    <property type="match status" value="1"/>
</dbReference>
<keyword evidence="6" id="KW-0675">Receptor</keyword>
<evidence type="ECO:0000256" key="7">
    <source>
        <dbReference type="ARBA" id="ARBA00023224"/>
    </source>
</evidence>
<keyword evidence="3 8" id="KW-1133">Transmembrane helix</keyword>
<accession>A0A3Q0S8X5</accession>
<dbReference type="STRING" id="61819.ENSACIP00000018218"/>
<keyword evidence="11" id="KW-1185">Reference proteome</keyword>
<dbReference type="GO" id="GO:0009897">
    <property type="term" value="C:external side of plasma membrane"/>
    <property type="evidence" value="ECO:0007669"/>
    <property type="project" value="TreeGrafter"/>
</dbReference>
<dbReference type="Gene3D" id="1.20.1070.10">
    <property type="entry name" value="Rhodopsin 7-helix transmembrane proteins"/>
    <property type="match status" value="1"/>
</dbReference>
<keyword evidence="7" id="KW-0807">Transducer</keyword>
<evidence type="ECO:0000259" key="9">
    <source>
        <dbReference type="PROSITE" id="PS50262"/>
    </source>
</evidence>
<dbReference type="AlphaFoldDB" id="A0A3Q0S8X5"/>
<dbReference type="InterPro" id="IPR017452">
    <property type="entry name" value="GPCR_Rhodpsn_7TM"/>
</dbReference>
<dbReference type="GO" id="GO:0019957">
    <property type="term" value="F:C-C chemokine binding"/>
    <property type="evidence" value="ECO:0007669"/>
    <property type="project" value="TreeGrafter"/>
</dbReference>
<dbReference type="InterPro" id="IPR050119">
    <property type="entry name" value="CCR1-9-like"/>
</dbReference>
<evidence type="ECO:0000256" key="2">
    <source>
        <dbReference type="ARBA" id="ARBA00022692"/>
    </source>
</evidence>
<dbReference type="GO" id="GO:0006955">
    <property type="term" value="P:immune response"/>
    <property type="evidence" value="ECO:0007669"/>
    <property type="project" value="TreeGrafter"/>
</dbReference>
<proteinExistence type="predicted"/>
<feature type="transmembrane region" description="Helical" evidence="8">
    <location>
        <begin position="84"/>
        <end position="104"/>
    </location>
</feature>
<sequence length="148" mass="16604">MGFLLPSFVMIVCYSCILHQLRCGTQSLKKQKAFKVIVAVVVVFFLCWTPYNIMIWVEMFHFDNSNETCSGTTSLEKAKTVTTTVGFIHCCLNPILYAFVGVKFRRQLMGILRSLGCKMASAKLQSAVRNRKSSIWSESADTSNSIAI</sequence>
<keyword evidence="5 8" id="KW-0472">Membrane</keyword>
<dbReference type="GO" id="GO:0019722">
    <property type="term" value="P:calcium-mediated signaling"/>
    <property type="evidence" value="ECO:0007669"/>
    <property type="project" value="TreeGrafter"/>
</dbReference>
<protein>
    <recommendedName>
        <fullName evidence="9">G-protein coupled receptors family 1 profile domain-containing protein</fullName>
    </recommendedName>
</protein>
<name>A0A3Q0S8X5_AMPCI</name>